<dbReference type="InterPro" id="IPR013128">
    <property type="entry name" value="Peptidase_C1A"/>
</dbReference>
<dbReference type="Gene3D" id="3.90.70.10">
    <property type="entry name" value="Cysteine proteinases"/>
    <property type="match status" value="1"/>
</dbReference>
<sequence>MGLLCHVENLLALLFTVLAVSFASTVEYEERAAREGWLRSEQEMKWLYEEWAVEHDKSYSEQGEKEKRFQVFKENLRFIDEHNRPENNHTSTVGLNQFADLTDEEFRALYLSAPINVSAAPSPPVTSRYAPMAGQVLPYTVDWRTWGAVSRVKNQGTCESCRAFATVATIEGLNKIVTGNMVTLSEQELVDCDQRNQGCQPGYIQFTYDYVVRNGGIDTDWRYPYTGVQGMCRPNRARAVRISSYERVPNYNEYALRRAVANQPVSVTIEAHGRAFRFHRSGVFTGECGTSIDHFVTVIGYGREYNGIDYWLLKNSWGPSWGQGGVGMIQRNFGGAGKCGILIQSVYPVMRRWTPSDADGEGTRSSE</sequence>
<dbReference type="Pfam" id="PF00112">
    <property type="entry name" value="Peptidase_C1"/>
    <property type="match status" value="1"/>
</dbReference>
<keyword evidence="5" id="KW-0788">Thiol protease</keyword>
<proteinExistence type="inferred from homology"/>
<dbReference type="InterPro" id="IPR013201">
    <property type="entry name" value="Prot_inhib_I29"/>
</dbReference>
<evidence type="ECO:0000259" key="9">
    <source>
        <dbReference type="SMART" id="SM00848"/>
    </source>
</evidence>
<feature type="domain" description="Cathepsin propeptide inhibitor" evidence="9">
    <location>
        <begin position="48"/>
        <end position="106"/>
    </location>
</feature>
<dbReference type="PANTHER" id="PTHR12411">
    <property type="entry name" value="CYSTEINE PROTEASE FAMILY C1-RELATED"/>
    <property type="match status" value="1"/>
</dbReference>
<dbReference type="OrthoDB" id="606892at2759"/>
<organism evidence="10 11">
    <name type="scientific">Colocasia esculenta</name>
    <name type="common">Wild taro</name>
    <name type="synonym">Arum esculentum</name>
    <dbReference type="NCBI Taxonomy" id="4460"/>
    <lineage>
        <taxon>Eukaryota</taxon>
        <taxon>Viridiplantae</taxon>
        <taxon>Streptophyta</taxon>
        <taxon>Embryophyta</taxon>
        <taxon>Tracheophyta</taxon>
        <taxon>Spermatophyta</taxon>
        <taxon>Magnoliopsida</taxon>
        <taxon>Liliopsida</taxon>
        <taxon>Araceae</taxon>
        <taxon>Aroideae</taxon>
        <taxon>Colocasieae</taxon>
        <taxon>Colocasia</taxon>
    </lineage>
</organism>
<evidence type="ECO:0000256" key="6">
    <source>
        <dbReference type="ARBA" id="ARBA00023157"/>
    </source>
</evidence>
<dbReference type="InterPro" id="IPR038765">
    <property type="entry name" value="Papain-like_cys_pep_sf"/>
</dbReference>
<comment type="caution">
    <text evidence="10">The sequence shown here is derived from an EMBL/GenBank/DDBJ whole genome shotgun (WGS) entry which is preliminary data.</text>
</comment>
<feature type="chain" id="PRO_5032533120" evidence="7">
    <location>
        <begin position="20"/>
        <end position="367"/>
    </location>
</feature>
<evidence type="ECO:0000256" key="4">
    <source>
        <dbReference type="ARBA" id="ARBA00022801"/>
    </source>
</evidence>
<name>A0A843TS45_COLES</name>
<dbReference type="InterPro" id="IPR000668">
    <property type="entry name" value="Peptidase_C1A_C"/>
</dbReference>
<feature type="signal peptide" evidence="7">
    <location>
        <begin position="1"/>
        <end position="19"/>
    </location>
</feature>
<dbReference type="AlphaFoldDB" id="A0A843TS45"/>
<reference evidence="10" key="1">
    <citation type="submission" date="2017-07" db="EMBL/GenBank/DDBJ databases">
        <title>Taro Niue Genome Assembly and Annotation.</title>
        <authorList>
            <person name="Atibalentja N."/>
            <person name="Keating K."/>
            <person name="Fields C.J."/>
        </authorList>
    </citation>
    <scope>NUCLEOTIDE SEQUENCE</scope>
    <source>
        <strain evidence="10">Niue_2</strain>
        <tissue evidence="10">Leaf</tissue>
    </source>
</reference>
<keyword evidence="6" id="KW-1015">Disulfide bond</keyword>
<evidence type="ECO:0000256" key="2">
    <source>
        <dbReference type="ARBA" id="ARBA00022670"/>
    </source>
</evidence>
<evidence type="ECO:0000259" key="8">
    <source>
        <dbReference type="SMART" id="SM00645"/>
    </source>
</evidence>
<dbReference type="InterPro" id="IPR039417">
    <property type="entry name" value="Peptidase_C1A_papain-like"/>
</dbReference>
<keyword evidence="11" id="KW-1185">Reference proteome</keyword>
<keyword evidence="3 7" id="KW-0732">Signal</keyword>
<evidence type="ECO:0000256" key="3">
    <source>
        <dbReference type="ARBA" id="ARBA00022729"/>
    </source>
</evidence>
<gene>
    <name evidence="10" type="ORF">Taro_005349</name>
</gene>
<dbReference type="PRINTS" id="PR00705">
    <property type="entry name" value="PAPAIN"/>
</dbReference>
<accession>A0A843TS45</accession>
<evidence type="ECO:0000313" key="11">
    <source>
        <dbReference type="Proteomes" id="UP000652761"/>
    </source>
</evidence>
<dbReference type="GO" id="GO:0006508">
    <property type="term" value="P:proteolysis"/>
    <property type="evidence" value="ECO:0007669"/>
    <property type="project" value="UniProtKB-KW"/>
</dbReference>
<dbReference type="CDD" id="cd02248">
    <property type="entry name" value="Peptidase_C1A"/>
    <property type="match status" value="1"/>
</dbReference>
<evidence type="ECO:0000256" key="5">
    <source>
        <dbReference type="ARBA" id="ARBA00022807"/>
    </source>
</evidence>
<evidence type="ECO:0000256" key="1">
    <source>
        <dbReference type="ARBA" id="ARBA00008455"/>
    </source>
</evidence>
<evidence type="ECO:0000313" key="10">
    <source>
        <dbReference type="EMBL" id="MQL72996.1"/>
    </source>
</evidence>
<comment type="similarity">
    <text evidence="1">Belongs to the peptidase C1 family.</text>
</comment>
<dbReference type="SMART" id="SM00848">
    <property type="entry name" value="Inhibitor_I29"/>
    <property type="match status" value="1"/>
</dbReference>
<dbReference type="SMART" id="SM00645">
    <property type="entry name" value="Pept_C1"/>
    <property type="match status" value="1"/>
</dbReference>
<protein>
    <submittedName>
        <fullName evidence="10">Uncharacterized protein</fullName>
    </submittedName>
</protein>
<dbReference type="SUPFAM" id="SSF54001">
    <property type="entry name" value="Cysteine proteinases"/>
    <property type="match status" value="1"/>
</dbReference>
<dbReference type="GO" id="GO:0008234">
    <property type="term" value="F:cysteine-type peptidase activity"/>
    <property type="evidence" value="ECO:0007669"/>
    <property type="project" value="UniProtKB-KW"/>
</dbReference>
<keyword evidence="4" id="KW-0378">Hydrolase</keyword>
<evidence type="ECO:0000256" key="7">
    <source>
        <dbReference type="SAM" id="SignalP"/>
    </source>
</evidence>
<dbReference type="Pfam" id="PF08246">
    <property type="entry name" value="Inhibitor_I29"/>
    <property type="match status" value="1"/>
</dbReference>
<feature type="domain" description="Peptidase C1A papain C-terminal" evidence="8">
    <location>
        <begin position="137"/>
        <end position="349"/>
    </location>
</feature>
<keyword evidence="2" id="KW-0645">Protease</keyword>
<dbReference type="EMBL" id="NMUH01000149">
    <property type="protein sequence ID" value="MQL72996.1"/>
    <property type="molecule type" value="Genomic_DNA"/>
</dbReference>
<dbReference type="FunFam" id="3.90.70.10:FF:000067">
    <property type="entry name" value="Senescence-specific cysteine protease"/>
    <property type="match status" value="1"/>
</dbReference>
<dbReference type="Proteomes" id="UP000652761">
    <property type="component" value="Unassembled WGS sequence"/>
</dbReference>